<dbReference type="SMART" id="SM00347">
    <property type="entry name" value="HTH_MARR"/>
    <property type="match status" value="1"/>
</dbReference>
<evidence type="ECO:0000259" key="1">
    <source>
        <dbReference type="PROSITE" id="PS50995"/>
    </source>
</evidence>
<dbReference type="PANTHER" id="PTHR33164:SF44">
    <property type="entry name" value="TRANSCRIPTIONAL REGULATORY PROTEIN"/>
    <property type="match status" value="1"/>
</dbReference>
<evidence type="ECO:0000313" key="3">
    <source>
        <dbReference type="Proteomes" id="UP000252132"/>
    </source>
</evidence>
<gene>
    <name evidence="2" type="ORF">DBW69_01115</name>
</gene>
<dbReference type="GO" id="GO:0003700">
    <property type="term" value="F:DNA-binding transcription factor activity"/>
    <property type="evidence" value="ECO:0007669"/>
    <property type="project" value="InterPro"/>
</dbReference>
<sequence length="177" mass="20632">MSRENTRTSGKDYEASHIGDVTSLGLPRELVEAVELMFFAYRDFVSDPDTILESHGFGRAHHRVLHFVGRRPGMSVSELLHILSITKQSLSRVLKDLIEEKYIIQETDIQDRRIKRLTLSPKGHELHRNLIDPQIRRFQESLAKSEDGTLEKWQEFMLHLTNMETKIDFMDDTGREK</sequence>
<accession>A0A368E2H5</accession>
<dbReference type="Pfam" id="PF12802">
    <property type="entry name" value="MarR_2"/>
    <property type="match status" value="1"/>
</dbReference>
<feature type="domain" description="HTH marR-type" evidence="1">
    <location>
        <begin position="27"/>
        <end position="162"/>
    </location>
</feature>
<dbReference type="GO" id="GO:0006950">
    <property type="term" value="P:response to stress"/>
    <property type="evidence" value="ECO:0007669"/>
    <property type="project" value="TreeGrafter"/>
</dbReference>
<dbReference type="PROSITE" id="PS50995">
    <property type="entry name" value="HTH_MARR_2"/>
    <property type="match status" value="1"/>
</dbReference>
<organism evidence="2 3">
    <name type="scientific">PS1 clade bacterium</name>
    <dbReference type="NCBI Taxonomy" id="2175152"/>
    <lineage>
        <taxon>Bacteria</taxon>
        <taxon>Pseudomonadati</taxon>
        <taxon>Pseudomonadota</taxon>
        <taxon>Alphaproteobacteria</taxon>
        <taxon>PS1 clade</taxon>
    </lineage>
</organism>
<dbReference type="InterPro" id="IPR036388">
    <property type="entry name" value="WH-like_DNA-bd_sf"/>
</dbReference>
<dbReference type="AlphaFoldDB" id="A0A368E2H5"/>
<name>A0A368E2H5_9PROT</name>
<dbReference type="Proteomes" id="UP000252132">
    <property type="component" value="Unassembled WGS sequence"/>
</dbReference>
<dbReference type="InterPro" id="IPR039422">
    <property type="entry name" value="MarR/SlyA-like"/>
</dbReference>
<dbReference type="EMBL" id="QOQF01000002">
    <property type="protein sequence ID" value="RCL78300.1"/>
    <property type="molecule type" value="Genomic_DNA"/>
</dbReference>
<reference evidence="2 3" key="1">
    <citation type="journal article" date="2018" name="Microbiome">
        <title>Fine metagenomic profile of the Mediterranean stratified and mixed water columns revealed by assembly and recruitment.</title>
        <authorList>
            <person name="Haro-Moreno J.M."/>
            <person name="Lopez-Perez M."/>
            <person name="De La Torre J.R."/>
            <person name="Picazo A."/>
            <person name="Camacho A."/>
            <person name="Rodriguez-Valera F."/>
        </authorList>
    </citation>
    <scope>NUCLEOTIDE SEQUENCE [LARGE SCALE GENOMIC DNA]</scope>
    <source>
        <strain evidence="2">MED-G55</strain>
    </source>
</reference>
<protein>
    <submittedName>
        <fullName evidence="2">MarR family transcriptional regulator</fullName>
    </submittedName>
</protein>
<proteinExistence type="predicted"/>
<dbReference type="InterPro" id="IPR000835">
    <property type="entry name" value="HTH_MarR-typ"/>
</dbReference>
<dbReference type="Gene3D" id="1.10.10.10">
    <property type="entry name" value="Winged helix-like DNA-binding domain superfamily/Winged helix DNA-binding domain"/>
    <property type="match status" value="1"/>
</dbReference>
<comment type="caution">
    <text evidence="2">The sequence shown here is derived from an EMBL/GenBank/DDBJ whole genome shotgun (WGS) entry which is preliminary data.</text>
</comment>
<dbReference type="InterPro" id="IPR036390">
    <property type="entry name" value="WH_DNA-bd_sf"/>
</dbReference>
<dbReference type="SUPFAM" id="SSF46785">
    <property type="entry name" value="Winged helix' DNA-binding domain"/>
    <property type="match status" value="1"/>
</dbReference>
<evidence type="ECO:0000313" key="2">
    <source>
        <dbReference type="EMBL" id="RCL78300.1"/>
    </source>
</evidence>
<dbReference type="PANTHER" id="PTHR33164">
    <property type="entry name" value="TRANSCRIPTIONAL REGULATOR, MARR FAMILY"/>
    <property type="match status" value="1"/>
</dbReference>